<dbReference type="Proteomes" id="UP000198749">
    <property type="component" value="Unassembled WGS sequence"/>
</dbReference>
<keyword evidence="3" id="KW-0975">Bacterial flagellum</keyword>
<dbReference type="OrthoDB" id="5735035at2"/>
<dbReference type="Gene3D" id="2.40.10.220">
    <property type="entry name" value="predicted glycosyltransferase like domains"/>
    <property type="match status" value="1"/>
</dbReference>
<evidence type="ECO:0000256" key="1">
    <source>
        <dbReference type="ARBA" id="ARBA00022636"/>
    </source>
</evidence>
<accession>A0A1H9FMS2</accession>
<reference evidence="7" key="1">
    <citation type="submission" date="2016-10" db="EMBL/GenBank/DDBJ databases">
        <authorList>
            <person name="Varghese N."/>
            <person name="Submissions S."/>
        </authorList>
    </citation>
    <scope>NUCLEOTIDE SEQUENCE [LARGE SCALE GENOMIC DNA]</scope>
    <source>
        <strain evidence="7">DSM 18887</strain>
    </source>
</reference>
<dbReference type="Gene3D" id="2.30.110.10">
    <property type="entry name" value="Electron Transport, Fmn-binding Protein, Chain A"/>
    <property type="match status" value="1"/>
</dbReference>
<protein>
    <submittedName>
        <fullName evidence="6">C-di-GMP-binding flagellar brake protein YcgR, contains PilZNR and PilZ domains</fullName>
    </submittedName>
</protein>
<dbReference type="InterPro" id="IPR009926">
    <property type="entry name" value="T3SS_YcgR_PilZN"/>
</dbReference>
<dbReference type="SUPFAM" id="SSF141371">
    <property type="entry name" value="PilZ domain-like"/>
    <property type="match status" value="1"/>
</dbReference>
<evidence type="ECO:0000256" key="3">
    <source>
        <dbReference type="ARBA" id="ARBA00023143"/>
    </source>
</evidence>
<dbReference type="STRING" id="355243.SAMN03080615_01343"/>
<evidence type="ECO:0000256" key="2">
    <source>
        <dbReference type="ARBA" id="ARBA00022741"/>
    </source>
</evidence>
<organism evidence="6 7">
    <name type="scientific">Amphritea atlantica</name>
    <dbReference type="NCBI Taxonomy" id="355243"/>
    <lineage>
        <taxon>Bacteria</taxon>
        <taxon>Pseudomonadati</taxon>
        <taxon>Pseudomonadota</taxon>
        <taxon>Gammaproteobacteria</taxon>
        <taxon>Oceanospirillales</taxon>
        <taxon>Oceanospirillaceae</taxon>
        <taxon>Amphritea</taxon>
    </lineage>
</organism>
<dbReference type="GO" id="GO:0035438">
    <property type="term" value="F:cyclic-di-GMP binding"/>
    <property type="evidence" value="ECO:0007669"/>
    <property type="project" value="InterPro"/>
</dbReference>
<gene>
    <name evidence="6" type="ORF">SAMN03080615_01343</name>
</gene>
<sequence length="240" mass="26842">MALKLEPIQTDKKLADLRLQVGEPVRVEIRVPRVKYTAKLLGYAENGGVMISAPPPKSGVPTLINEGNLASLRLISGNRICNFTSKILKQYDQPFSYWLLEYPATIELRRIREHSRIPVSLSCSIDDYDEMAESDGLPVNALCVDISREGVCLQLPYALGSVGDRFYLTTRLQIGDIDQVLLVPVELRNMHSSAAETSSVLNHGFKFLDLDEDTRLIITAFVYQQFLVETGNLDQTGQEL</sequence>
<feature type="domain" description="Type III secretion system flagellar brake protein YcgR PilZN" evidence="5">
    <location>
        <begin position="20"/>
        <end position="103"/>
    </location>
</feature>
<dbReference type="Pfam" id="PF12945">
    <property type="entry name" value="PilZNR"/>
    <property type="match status" value="1"/>
</dbReference>
<dbReference type="EMBL" id="FOGB01000003">
    <property type="protein sequence ID" value="SEQ39192.1"/>
    <property type="molecule type" value="Genomic_DNA"/>
</dbReference>
<dbReference type="InterPro" id="IPR012349">
    <property type="entry name" value="Split_barrel_FMN-bd"/>
</dbReference>
<keyword evidence="2" id="KW-0547">Nucleotide-binding</keyword>
<evidence type="ECO:0000259" key="5">
    <source>
        <dbReference type="Pfam" id="PF12945"/>
    </source>
</evidence>
<keyword evidence="6" id="KW-0282">Flagellum</keyword>
<evidence type="ECO:0000313" key="7">
    <source>
        <dbReference type="Proteomes" id="UP000198749"/>
    </source>
</evidence>
<keyword evidence="7" id="KW-1185">Reference proteome</keyword>
<keyword evidence="6" id="KW-0969">Cilium</keyword>
<evidence type="ECO:0000259" key="4">
    <source>
        <dbReference type="Pfam" id="PF07238"/>
    </source>
</evidence>
<keyword evidence="6" id="KW-0966">Cell projection</keyword>
<dbReference type="AlphaFoldDB" id="A0A1H9FMS2"/>
<keyword evidence="1" id="KW-0973">c-di-GMP</keyword>
<dbReference type="RefSeq" id="WP_091355692.1">
    <property type="nucleotide sequence ID" value="NZ_AP025284.1"/>
</dbReference>
<dbReference type="InterPro" id="IPR009875">
    <property type="entry name" value="PilZ_domain"/>
</dbReference>
<proteinExistence type="predicted"/>
<evidence type="ECO:0000313" key="6">
    <source>
        <dbReference type="EMBL" id="SEQ39192.1"/>
    </source>
</evidence>
<dbReference type="Pfam" id="PF07238">
    <property type="entry name" value="PilZ"/>
    <property type="match status" value="1"/>
</dbReference>
<feature type="domain" description="PilZ" evidence="4">
    <location>
        <begin position="112"/>
        <end position="224"/>
    </location>
</feature>
<name>A0A1H9FMS2_9GAMM</name>